<gene>
    <name evidence="1" type="ORF">OWV82_021861</name>
</gene>
<dbReference type="EMBL" id="CM051405">
    <property type="protein sequence ID" value="KAJ4705032.1"/>
    <property type="molecule type" value="Genomic_DNA"/>
</dbReference>
<name>A0ACC1X169_MELAZ</name>
<organism evidence="1 2">
    <name type="scientific">Melia azedarach</name>
    <name type="common">Chinaberry tree</name>
    <dbReference type="NCBI Taxonomy" id="155640"/>
    <lineage>
        <taxon>Eukaryota</taxon>
        <taxon>Viridiplantae</taxon>
        <taxon>Streptophyta</taxon>
        <taxon>Embryophyta</taxon>
        <taxon>Tracheophyta</taxon>
        <taxon>Spermatophyta</taxon>
        <taxon>Magnoliopsida</taxon>
        <taxon>eudicotyledons</taxon>
        <taxon>Gunneridae</taxon>
        <taxon>Pentapetalae</taxon>
        <taxon>rosids</taxon>
        <taxon>malvids</taxon>
        <taxon>Sapindales</taxon>
        <taxon>Meliaceae</taxon>
        <taxon>Melia</taxon>
    </lineage>
</organism>
<accession>A0ACC1X169</accession>
<reference evidence="1 2" key="1">
    <citation type="journal article" date="2023" name="Science">
        <title>Complex scaffold remodeling in plant triterpene biosynthesis.</title>
        <authorList>
            <person name="De La Pena R."/>
            <person name="Hodgson H."/>
            <person name="Liu J.C."/>
            <person name="Stephenson M.J."/>
            <person name="Martin A.C."/>
            <person name="Owen C."/>
            <person name="Harkess A."/>
            <person name="Leebens-Mack J."/>
            <person name="Jimenez L.E."/>
            <person name="Osbourn A."/>
            <person name="Sattely E.S."/>
        </authorList>
    </citation>
    <scope>NUCLEOTIDE SEQUENCE [LARGE SCALE GENOMIC DNA]</scope>
    <source>
        <strain evidence="2">cv. JPN11</strain>
        <tissue evidence="1">Leaf</tissue>
    </source>
</reference>
<evidence type="ECO:0000313" key="1">
    <source>
        <dbReference type="EMBL" id="KAJ4705032.1"/>
    </source>
</evidence>
<dbReference type="Proteomes" id="UP001164539">
    <property type="component" value="Chromosome 12"/>
</dbReference>
<sequence length="1042" mass="115304">MKRELDYELGGSLGEPSTQSLTRVESQASDCLKGVCENVSCKRFRVTKVNGFIVYTRVKKSCFNNSDDLLENNVNDKRINSFREIKVNEDQSYQMLGNVIKENGMVESVIEENRVLENAMQENHEVVVGKSTLVKTLLEESLVADTVMKDTRVVENLIEEVPVLETVKASKSSCSLDVPMCKEEPFIELKCSRGKGEGSEGTPLVITESSGVINDSNKKDRKLLRQLSAKLKVEPVEVLVTQAEDFGNEAMSLIEVEAIAEGSALTSPRKNLELKMSKKIALNKKPMTVTELFETGLLDGVSVVYMGGIKFQASGLRGTIKDGGILCSCSLCNGCRVIPPSKFEIHACKQYRRASQYICFENGKSLLEVLRACRSVPLPMLEATLQSALSSLPEEKSFACVRCKGTFPITCVGKTGPGPLCHSCVKSKKPQGGITCLTGVRARSSESELVSVSSKTVSMSSQNKRERKKTRKLLEADAVSKSSSRSASLRHLLKTRSPWEKTRNSSRPGLITNSSINTSLYKSPQNQRQRKTMKKSKKTVLISKPFKNPSVSNSSPNKSQWKITTKDQRLHRLVFDQDGLPDGTEVGYFARGQKLLEGYKNGSGIICRCCNSEVSPSQFEAHAGWASRRKPYAYIYTSNGVSLHELAVSLSKGRKFSAKDNDDVCIICADGGNLLLCDGCPRAFHKECTSLSSVPRGDWYCKYCQNMFEREKFVQHNSNAVAAGRVTGVDPIEQISKRCIRIVKNLEAELSGCVLCRGCDFSKSGFGPRTILLCDQCEKEFHVGCLKKHKMADLRELPKGKWFCCMDCNRVNSVLQNLLVRDAEKLPEFHLNAMKKKNTEKGLETISDIDVRWRLLSGKAATPETRLLLSQAVAIFHDCFDPIVDAISGRDLIPSMVYGRNLRAQEFGGMYCAILTVNSSVVSAGILRVFGQEVAELPLVATSKINHGKGYFQLLFSCIEKLLSFLHVKSIVLPAAEEAESIWTEKFGFMKIDPEQLSAYRKTCSQMVTFKGTSMLQKMVPACRIVSSSTDSTECISGVEVD</sequence>
<keyword evidence="2" id="KW-1185">Reference proteome</keyword>
<proteinExistence type="predicted"/>
<comment type="caution">
    <text evidence="1">The sequence shown here is derived from an EMBL/GenBank/DDBJ whole genome shotgun (WGS) entry which is preliminary data.</text>
</comment>
<evidence type="ECO:0000313" key="2">
    <source>
        <dbReference type="Proteomes" id="UP001164539"/>
    </source>
</evidence>
<protein>
    <submittedName>
        <fullName evidence="1">Chromodomain-helicase-DNA-binding 4</fullName>
    </submittedName>
</protein>